<evidence type="ECO:0000313" key="4">
    <source>
        <dbReference type="Proteomes" id="UP000502421"/>
    </source>
</evidence>
<name>A0AAE6ZF57_9BACT</name>
<feature type="compositionally biased region" description="Basic residues" evidence="1">
    <location>
        <begin position="80"/>
        <end position="89"/>
    </location>
</feature>
<reference evidence="4" key="1">
    <citation type="submission" date="2020-04" db="EMBL/GenBank/DDBJ databases">
        <authorList>
            <person name="Kittiwongwattana C."/>
        </authorList>
    </citation>
    <scope>NUCLEOTIDE SEQUENCE [LARGE SCALE GENOMIC DNA]</scope>
    <source>
        <strain evidence="4">1310</strain>
    </source>
</reference>
<feature type="compositionally biased region" description="Basic and acidic residues" evidence="1">
    <location>
        <begin position="60"/>
        <end position="72"/>
    </location>
</feature>
<evidence type="ECO:0000256" key="1">
    <source>
        <dbReference type="SAM" id="MobiDB-lite"/>
    </source>
</evidence>
<dbReference type="Proteomes" id="UP000502421">
    <property type="component" value="Chromosome"/>
</dbReference>
<protein>
    <submittedName>
        <fullName evidence="2">Uncharacterized protein</fullName>
    </submittedName>
</protein>
<dbReference type="AlphaFoldDB" id="A0AAE6ZF57"/>
<keyword evidence="5" id="KW-1185">Reference proteome</keyword>
<accession>A0AAE6ZF57</accession>
<proteinExistence type="predicted"/>
<feature type="region of interest" description="Disordered" evidence="1">
    <location>
        <begin position="60"/>
        <end position="89"/>
    </location>
</feature>
<evidence type="ECO:0000313" key="5">
    <source>
        <dbReference type="Proteomes" id="UP000503144"/>
    </source>
</evidence>
<sequence>MPVEPSFGGFNIHAVLIVRFEGPGMMRGKNAAEISGDGNGIGKIIYPIGKIKYLEKRTVARKTPAEKDRERSSGINQKNHCYRTKMKTL</sequence>
<dbReference type="EMBL" id="CP051205">
    <property type="protein sequence ID" value="QJB30925.1"/>
    <property type="molecule type" value="Genomic_DNA"/>
</dbReference>
<reference evidence="2 5" key="2">
    <citation type="submission" date="2020-09" db="EMBL/GenBank/DDBJ databases">
        <authorList>
            <person name="Kittiwongwattana C."/>
        </authorList>
    </citation>
    <scope>NUCLEOTIDE SEQUENCE</scope>
    <source>
        <strain evidence="3 5">1303</strain>
        <strain evidence="2">1310</strain>
    </source>
</reference>
<organism evidence="2 4">
    <name type="scientific">Chitinophaga oryzae</name>
    <dbReference type="NCBI Taxonomy" id="2725414"/>
    <lineage>
        <taxon>Bacteria</taxon>
        <taxon>Pseudomonadati</taxon>
        <taxon>Bacteroidota</taxon>
        <taxon>Chitinophagia</taxon>
        <taxon>Chitinophagales</taxon>
        <taxon>Chitinophagaceae</taxon>
        <taxon>Chitinophaga</taxon>
    </lineage>
</organism>
<evidence type="ECO:0000313" key="2">
    <source>
        <dbReference type="EMBL" id="QJB30925.1"/>
    </source>
</evidence>
<dbReference type="RefSeq" id="WP_168803203.1">
    <property type="nucleotide sequence ID" value="NZ_CP051204.2"/>
</dbReference>
<dbReference type="Proteomes" id="UP000503144">
    <property type="component" value="Chromosome"/>
</dbReference>
<gene>
    <name evidence="3" type="ORF">HF324_05925</name>
    <name evidence="2" type="ORF">HF329_06260</name>
</gene>
<dbReference type="KEGG" id="coy:HF329_06260"/>
<dbReference type="EMBL" id="CP051204">
    <property type="protein sequence ID" value="QJB37414.1"/>
    <property type="molecule type" value="Genomic_DNA"/>
</dbReference>
<evidence type="ECO:0000313" key="3">
    <source>
        <dbReference type="EMBL" id="QJB37414.1"/>
    </source>
</evidence>